<accession>A0A1Y2L4U7</accession>
<dbReference type="InterPro" id="IPR020846">
    <property type="entry name" value="MFS_dom"/>
</dbReference>
<protein>
    <submittedName>
        <fullName evidence="6">MFS transporter</fullName>
    </submittedName>
</protein>
<keyword evidence="2 4" id="KW-1133">Transmembrane helix</keyword>
<evidence type="ECO:0000256" key="1">
    <source>
        <dbReference type="ARBA" id="ARBA00022692"/>
    </source>
</evidence>
<feature type="transmembrane region" description="Helical" evidence="4">
    <location>
        <begin position="247"/>
        <end position="268"/>
    </location>
</feature>
<dbReference type="CDD" id="cd17324">
    <property type="entry name" value="MFS_NepI_like"/>
    <property type="match status" value="1"/>
</dbReference>
<evidence type="ECO:0000259" key="5">
    <source>
        <dbReference type="PROSITE" id="PS50850"/>
    </source>
</evidence>
<sequence>MTRSTPADAPFRLRRSLVFAMSAATGIAVANIYYNQPMLNIISHELPHAASLISPVTQLGYALGLFLLVPLGDMFNRRKLIFGQFIILAAALLLLATASSTTMIVGASILVGMSATVAQQIIPFAAHLSAPERRGATVGTLMSGLLAGILLSRTIAGYVATGMGWRAMFYIAVPVALAAALTMFAILPDDRKDAPASYPKLIGSMRHLWRNYPELRRAALTQALLFAGFSAFWTVLPFLLAQPQFGFGAEIAGLFGIIGMVGVLAAPVAGRLADHRGPRMVVRIGVFVVLASWALFAVSATLSALIIGVILLDFGIQSAMVSNQHIIYSLEPAARARLNTIFMATMFIGGSAGSALGIWVWNHGGWADVTAMIIAASILAVLLQFRPRRAQHNPGAN</sequence>
<gene>
    <name evidence="6" type="ORF">TMES_03975</name>
</gene>
<dbReference type="Gene3D" id="1.20.1250.20">
    <property type="entry name" value="MFS general substrate transporter like domains"/>
    <property type="match status" value="1"/>
</dbReference>
<feature type="transmembrane region" description="Helical" evidence="4">
    <location>
        <begin position="16"/>
        <end position="34"/>
    </location>
</feature>
<dbReference type="PROSITE" id="PS50850">
    <property type="entry name" value="MFS"/>
    <property type="match status" value="1"/>
</dbReference>
<comment type="caution">
    <text evidence="6">The sequence shown here is derived from an EMBL/GenBank/DDBJ whole genome shotgun (WGS) entry which is preliminary data.</text>
</comment>
<dbReference type="RefSeq" id="WP_245835191.1">
    <property type="nucleotide sequence ID" value="NZ_JFKA01000001.1"/>
</dbReference>
<keyword evidence="3 4" id="KW-0472">Membrane</keyword>
<organism evidence="6 7">
    <name type="scientific">Thalassospira mesophila</name>
    <dbReference type="NCBI Taxonomy" id="1293891"/>
    <lineage>
        <taxon>Bacteria</taxon>
        <taxon>Pseudomonadati</taxon>
        <taxon>Pseudomonadota</taxon>
        <taxon>Alphaproteobacteria</taxon>
        <taxon>Rhodospirillales</taxon>
        <taxon>Thalassospiraceae</taxon>
        <taxon>Thalassospira</taxon>
    </lineage>
</organism>
<keyword evidence="1 4" id="KW-0812">Transmembrane</keyword>
<evidence type="ECO:0000256" key="4">
    <source>
        <dbReference type="SAM" id="Phobius"/>
    </source>
</evidence>
<feature type="transmembrane region" description="Helical" evidence="4">
    <location>
        <begin position="341"/>
        <end position="360"/>
    </location>
</feature>
<dbReference type="EMBL" id="JFKA01000001">
    <property type="protein sequence ID" value="OSQ40832.1"/>
    <property type="molecule type" value="Genomic_DNA"/>
</dbReference>
<dbReference type="GO" id="GO:0022857">
    <property type="term" value="F:transmembrane transporter activity"/>
    <property type="evidence" value="ECO:0007669"/>
    <property type="project" value="InterPro"/>
</dbReference>
<dbReference type="STRING" id="1293891.TMES_03975"/>
<reference evidence="6 7" key="1">
    <citation type="submission" date="2014-03" db="EMBL/GenBank/DDBJ databases">
        <title>The draft genome sequence of Thalassospira mesophila JCM 18969.</title>
        <authorList>
            <person name="Lai Q."/>
            <person name="Shao Z."/>
        </authorList>
    </citation>
    <scope>NUCLEOTIDE SEQUENCE [LARGE SCALE GENOMIC DNA]</scope>
    <source>
        <strain evidence="6 7">JCM 18969</strain>
    </source>
</reference>
<dbReference type="PANTHER" id="PTHR42910:SF1">
    <property type="entry name" value="MAJOR FACILITATOR SUPERFAMILY (MFS) PROFILE DOMAIN-CONTAINING PROTEIN"/>
    <property type="match status" value="1"/>
</dbReference>
<name>A0A1Y2L4U7_9PROT</name>
<evidence type="ECO:0000256" key="2">
    <source>
        <dbReference type="ARBA" id="ARBA00022989"/>
    </source>
</evidence>
<dbReference type="AlphaFoldDB" id="A0A1Y2L4U7"/>
<evidence type="ECO:0000313" key="7">
    <source>
        <dbReference type="Proteomes" id="UP000193391"/>
    </source>
</evidence>
<feature type="transmembrane region" description="Helical" evidence="4">
    <location>
        <begin position="167"/>
        <end position="187"/>
    </location>
</feature>
<evidence type="ECO:0000256" key="3">
    <source>
        <dbReference type="ARBA" id="ARBA00023136"/>
    </source>
</evidence>
<feature type="transmembrane region" description="Helical" evidence="4">
    <location>
        <begin position="80"/>
        <end position="98"/>
    </location>
</feature>
<feature type="transmembrane region" description="Helical" evidence="4">
    <location>
        <begin position="138"/>
        <end position="161"/>
    </location>
</feature>
<keyword evidence="7" id="KW-1185">Reference proteome</keyword>
<evidence type="ECO:0000313" key="6">
    <source>
        <dbReference type="EMBL" id="OSQ40832.1"/>
    </source>
</evidence>
<dbReference type="InterPro" id="IPR036259">
    <property type="entry name" value="MFS_trans_sf"/>
</dbReference>
<dbReference type="SUPFAM" id="SSF103473">
    <property type="entry name" value="MFS general substrate transporter"/>
    <property type="match status" value="1"/>
</dbReference>
<dbReference type="InterPro" id="IPR011701">
    <property type="entry name" value="MFS"/>
</dbReference>
<feature type="transmembrane region" description="Helical" evidence="4">
    <location>
        <begin position="46"/>
        <end position="68"/>
    </location>
</feature>
<proteinExistence type="predicted"/>
<feature type="transmembrane region" description="Helical" evidence="4">
    <location>
        <begin position="219"/>
        <end position="241"/>
    </location>
</feature>
<dbReference type="PANTHER" id="PTHR42910">
    <property type="entry name" value="TRANSPORTER SCO4007-RELATED"/>
    <property type="match status" value="1"/>
</dbReference>
<dbReference type="Pfam" id="PF07690">
    <property type="entry name" value="MFS_1"/>
    <property type="match status" value="1"/>
</dbReference>
<feature type="domain" description="Major facilitator superfamily (MFS) profile" evidence="5">
    <location>
        <begin position="1"/>
        <end position="388"/>
    </location>
</feature>
<dbReference type="Proteomes" id="UP000193391">
    <property type="component" value="Unassembled WGS sequence"/>
</dbReference>
<feature type="transmembrane region" description="Helical" evidence="4">
    <location>
        <begin position="366"/>
        <end position="385"/>
    </location>
</feature>